<evidence type="ECO:0000256" key="4">
    <source>
        <dbReference type="ARBA" id="ARBA00022475"/>
    </source>
</evidence>
<protein>
    <submittedName>
        <fullName evidence="9">Iron chelate uptake ABC transporter, FeCT family, permease protein</fullName>
    </submittedName>
</protein>
<dbReference type="GO" id="GO:0033214">
    <property type="term" value="P:siderophore-iron import into cell"/>
    <property type="evidence" value="ECO:0007669"/>
    <property type="project" value="TreeGrafter"/>
</dbReference>
<evidence type="ECO:0000256" key="3">
    <source>
        <dbReference type="ARBA" id="ARBA00022448"/>
    </source>
</evidence>
<sequence>MSGAAPADAPPASRGRRWRVRLVLPALAALVAISIVASTALGATTIAPARVVAIVLSHLADLRVTNAHVAHAHVAHAHVADTLARSGASFAEDSIVWQIRLPRALLAALVGATLAMVGVALQAATANRLADPHLLGVSSGAMLGAVAATFGLGAAFGPFTLSFAAFAGALAATALVIALAYRRGRLEPERLLLAGVAVSFMMTALANLLLYLGDPRAASSVLFWMLGGVGLARWDLLAAPACCAAFAALLLFARRRELNALMSGDVAAVSLGVPVARMRREVFVIASFATGAMVAVSGAIGFVGLVTPHLCRRLVGAEHARLLPVAGLSGAALLVWADLAARTLAAPEDLPIGIVTAGLGGAFFVALMRRR</sequence>
<feature type="transmembrane region" description="Helical" evidence="8">
    <location>
        <begin position="159"/>
        <end position="179"/>
    </location>
</feature>
<keyword evidence="6 8" id="KW-1133">Transmembrane helix</keyword>
<feature type="transmembrane region" description="Helical" evidence="8">
    <location>
        <begin position="282"/>
        <end position="310"/>
    </location>
</feature>
<comment type="similarity">
    <text evidence="2">Belongs to the binding-protein-dependent transport system permease family. FecCD subfamily.</text>
</comment>
<keyword evidence="7 8" id="KW-0472">Membrane</keyword>
<organism evidence="9">
    <name type="scientific">Burkholderia pseudomallei 1710a</name>
    <dbReference type="NCBI Taxonomy" id="320371"/>
    <lineage>
        <taxon>Bacteria</taxon>
        <taxon>Pseudomonadati</taxon>
        <taxon>Pseudomonadota</taxon>
        <taxon>Betaproteobacteria</taxon>
        <taxon>Burkholderiales</taxon>
        <taxon>Burkholderiaceae</taxon>
        <taxon>Burkholderia</taxon>
        <taxon>pseudomallei group</taxon>
    </lineage>
</organism>
<keyword evidence="5 8" id="KW-0812">Transmembrane</keyword>
<dbReference type="HOGENOM" id="CLU_013016_0_3_4"/>
<dbReference type="GO" id="GO:0005886">
    <property type="term" value="C:plasma membrane"/>
    <property type="evidence" value="ECO:0007669"/>
    <property type="project" value="UniProtKB-SubCell"/>
</dbReference>
<feature type="transmembrane region" description="Helical" evidence="8">
    <location>
        <begin position="232"/>
        <end position="251"/>
    </location>
</feature>
<evidence type="ECO:0000256" key="5">
    <source>
        <dbReference type="ARBA" id="ARBA00022692"/>
    </source>
</evidence>
<dbReference type="AlphaFoldDB" id="A0A0E1W2P9"/>
<dbReference type="InterPro" id="IPR000522">
    <property type="entry name" value="ABC_transptr_permease_BtuC"/>
</dbReference>
<dbReference type="InterPro" id="IPR037294">
    <property type="entry name" value="ABC_BtuC-like"/>
</dbReference>
<reference evidence="9" key="1">
    <citation type="submission" date="2009-05" db="EMBL/GenBank/DDBJ databases">
        <authorList>
            <person name="Harkins D.M."/>
            <person name="DeShazer D."/>
            <person name="Woods D.E."/>
            <person name="Brinkac L.M."/>
            <person name="Brown K.A."/>
            <person name="Hung G.C."/>
            <person name="Tuanyok A."/>
            <person name="Zhang B."/>
            <person name="Nierman W.C."/>
        </authorList>
    </citation>
    <scope>NUCLEOTIDE SEQUENCE [LARGE SCALE GENOMIC DNA]</scope>
    <source>
        <strain evidence="9">1710a</strain>
    </source>
</reference>
<dbReference type="Proteomes" id="UP000001812">
    <property type="component" value="Chromosome I"/>
</dbReference>
<evidence type="ECO:0000256" key="7">
    <source>
        <dbReference type="ARBA" id="ARBA00023136"/>
    </source>
</evidence>
<evidence type="ECO:0000256" key="8">
    <source>
        <dbReference type="SAM" id="Phobius"/>
    </source>
</evidence>
<dbReference type="FunFam" id="1.10.3470.10:FF:000001">
    <property type="entry name" value="Vitamin B12 ABC transporter permease BtuC"/>
    <property type="match status" value="1"/>
</dbReference>
<evidence type="ECO:0000313" key="9">
    <source>
        <dbReference type="EMBL" id="EET06571.1"/>
    </source>
</evidence>
<dbReference type="SUPFAM" id="SSF81345">
    <property type="entry name" value="ABC transporter involved in vitamin B12 uptake, BtuC"/>
    <property type="match status" value="1"/>
</dbReference>
<feature type="transmembrane region" description="Helical" evidence="8">
    <location>
        <begin position="350"/>
        <end position="368"/>
    </location>
</feature>
<accession>A0A0E1W2P9</accession>
<dbReference type="EMBL" id="CM000832">
    <property type="protein sequence ID" value="EET06571.1"/>
    <property type="molecule type" value="Genomic_DNA"/>
</dbReference>
<dbReference type="GO" id="GO:0022857">
    <property type="term" value="F:transmembrane transporter activity"/>
    <property type="evidence" value="ECO:0007669"/>
    <property type="project" value="InterPro"/>
</dbReference>
<dbReference type="PANTHER" id="PTHR30472:SF67">
    <property type="entry name" value="PERMEASE OF ABC TRANSPORTER-RELATED"/>
    <property type="match status" value="1"/>
</dbReference>
<evidence type="ECO:0000256" key="6">
    <source>
        <dbReference type="ARBA" id="ARBA00022989"/>
    </source>
</evidence>
<evidence type="ECO:0000256" key="2">
    <source>
        <dbReference type="ARBA" id="ARBA00007935"/>
    </source>
</evidence>
<dbReference type="RefSeq" id="WP_004527621.1">
    <property type="nucleotide sequence ID" value="NZ_CM000832.1"/>
</dbReference>
<dbReference type="PANTHER" id="PTHR30472">
    <property type="entry name" value="FERRIC ENTEROBACTIN TRANSPORT SYSTEM PERMEASE PROTEIN"/>
    <property type="match status" value="1"/>
</dbReference>
<feature type="transmembrane region" description="Helical" evidence="8">
    <location>
        <begin position="104"/>
        <end position="121"/>
    </location>
</feature>
<gene>
    <name evidence="9" type="ORF">BURPS1710A_3681</name>
</gene>
<name>A0A0E1W2P9_BURPE</name>
<comment type="subcellular location">
    <subcellularLocation>
        <location evidence="1">Cell membrane</location>
        <topology evidence="1">Multi-pass membrane protein</topology>
    </subcellularLocation>
</comment>
<keyword evidence="4" id="KW-1003">Cell membrane</keyword>
<keyword evidence="3" id="KW-0813">Transport</keyword>
<evidence type="ECO:0000256" key="1">
    <source>
        <dbReference type="ARBA" id="ARBA00004651"/>
    </source>
</evidence>
<feature type="transmembrane region" description="Helical" evidence="8">
    <location>
        <begin position="133"/>
        <end position="153"/>
    </location>
</feature>
<dbReference type="Pfam" id="PF01032">
    <property type="entry name" value="FecCD"/>
    <property type="match status" value="1"/>
</dbReference>
<proteinExistence type="inferred from homology"/>
<feature type="transmembrane region" description="Helical" evidence="8">
    <location>
        <begin position="191"/>
        <end position="212"/>
    </location>
</feature>
<dbReference type="Gene3D" id="1.10.3470.10">
    <property type="entry name" value="ABC transporter involved in vitamin B12 uptake, BtuC"/>
    <property type="match status" value="1"/>
</dbReference>
<dbReference type="CDD" id="cd06550">
    <property type="entry name" value="TM_ABC_iron-siderophores_like"/>
    <property type="match status" value="1"/>
</dbReference>